<feature type="transmembrane region" description="Helical" evidence="6">
    <location>
        <begin position="83"/>
        <end position="105"/>
    </location>
</feature>
<dbReference type="PANTHER" id="PTHR33931">
    <property type="entry name" value="HOLIN-LIKE PROTEIN CIDA-RELATED"/>
    <property type="match status" value="1"/>
</dbReference>
<organism evidence="7 8">
    <name type="scientific">Peptoniphilus equinus</name>
    <dbReference type="NCBI Taxonomy" id="3016343"/>
    <lineage>
        <taxon>Bacteria</taxon>
        <taxon>Bacillati</taxon>
        <taxon>Bacillota</taxon>
        <taxon>Tissierellia</taxon>
        <taxon>Tissierellales</taxon>
        <taxon>Peptoniphilaceae</taxon>
        <taxon>Peptoniphilus</taxon>
    </lineage>
</organism>
<evidence type="ECO:0000256" key="2">
    <source>
        <dbReference type="ARBA" id="ARBA00022475"/>
    </source>
</evidence>
<dbReference type="RefSeq" id="WP_271191119.1">
    <property type="nucleotide sequence ID" value="NZ_CP115667.1"/>
</dbReference>
<proteinExistence type="predicted"/>
<evidence type="ECO:0000256" key="4">
    <source>
        <dbReference type="ARBA" id="ARBA00022989"/>
    </source>
</evidence>
<evidence type="ECO:0000313" key="7">
    <source>
        <dbReference type="EMBL" id="WBW49587.1"/>
    </source>
</evidence>
<feature type="transmembrane region" description="Helical" evidence="6">
    <location>
        <begin position="57"/>
        <end position="77"/>
    </location>
</feature>
<name>A0ABY7QS50_9FIRM</name>
<dbReference type="Proteomes" id="UP001210339">
    <property type="component" value="Chromosome"/>
</dbReference>
<keyword evidence="8" id="KW-1185">Reference proteome</keyword>
<comment type="subcellular location">
    <subcellularLocation>
        <location evidence="1">Cell membrane</location>
        <topology evidence="1">Multi-pass membrane protein</topology>
    </subcellularLocation>
</comment>
<keyword evidence="2" id="KW-1003">Cell membrane</keyword>
<reference evidence="7 8" key="1">
    <citation type="submission" date="2023-01" db="EMBL/GenBank/DDBJ databases">
        <authorList>
            <person name="Lee S.H."/>
            <person name="Jung H.S."/>
            <person name="Yun J.U."/>
        </authorList>
    </citation>
    <scope>NUCLEOTIDE SEQUENCE [LARGE SCALE GENOMIC DNA]</scope>
    <source>
        <strain evidence="7 8">CBA3646</strain>
    </source>
</reference>
<gene>
    <name evidence="7" type="ORF">O6R05_06210</name>
</gene>
<sequence>MIQQFFVLTVCLFMGHMVNVVLSTPIPMVVWGMLFLFSALYFKILPVDEVEQASSGLLKYFAFYFLPAGVEIMNEYHTMDGKVVHIVVLLILSTVITLSVTALVVDRVIRRLS</sequence>
<evidence type="ECO:0000256" key="1">
    <source>
        <dbReference type="ARBA" id="ARBA00004651"/>
    </source>
</evidence>
<dbReference type="InterPro" id="IPR005538">
    <property type="entry name" value="LrgA/CidA"/>
</dbReference>
<protein>
    <submittedName>
        <fullName evidence="7">CidA/LrgA family protein</fullName>
    </submittedName>
</protein>
<evidence type="ECO:0000313" key="8">
    <source>
        <dbReference type="Proteomes" id="UP001210339"/>
    </source>
</evidence>
<keyword evidence="5 6" id="KW-0472">Membrane</keyword>
<evidence type="ECO:0000256" key="5">
    <source>
        <dbReference type="ARBA" id="ARBA00023136"/>
    </source>
</evidence>
<dbReference type="Pfam" id="PF03788">
    <property type="entry name" value="LrgA"/>
    <property type="match status" value="1"/>
</dbReference>
<keyword evidence="3 6" id="KW-0812">Transmembrane</keyword>
<evidence type="ECO:0000256" key="3">
    <source>
        <dbReference type="ARBA" id="ARBA00022692"/>
    </source>
</evidence>
<dbReference type="EMBL" id="CP115667">
    <property type="protein sequence ID" value="WBW49587.1"/>
    <property type="molecule type" value="Genomic_DNA"/>
</dbReference>
<keyword evidence="4 6" id="KW-1133">Transmembrane helix</keyword>
<accession>A0ABY7QS50</accession>
<dbReference type="PANTHER" id="PTHR33931:SF2">
    <property type="entry name" value="HOLIN-LIKE PROTEIN CIDA"/>
    <property type="match status" value="1"/>
</dbReference>
<feature type="transmembrane region" description="Helical" evidence="6">
    <location>
        <begin position="28"/>
        <end position="45"/>
    </location>
</feature>
<evidence type="ECO:0000256" key="6">
    <source>
        <dbReference type="SAM" id="Phobius"/>
    </source>
</evidence>